<keyword evidence="2" id="KW-1185">Reference proteome</keyword>
<gene>
    <name evidence="1" type="ORF">O1611_g4247</name>
</gene>
<proteinExistence type="predicted"/>
<comment type="caution">
    <text evidence="1">The sequence shown here is derived from an EMBL/GenBank/DDBJ whole genome shotgun (WGS) entry which is preliminary data.</text>
</comment>
<name>A0ACC2JQ52_9PEZI</name>
<dbReference type="EMBL" id="JAPUUL010000779">
    <property type="protein sequence ID" value="KAJ8129387.1"/>
    <property type="molecule type" value="Genomic_DNA"/>
</dbReference>
<sequence>MSHAPTNFLSHAPAYAATSLAITHPTLIWSQVLEQKQLRKTALGRPAPAQSQSSSAASVLSQATDYSYSKEQPAVEHKSLLRKMKGFFN</sequence>
<reference evidence="1" key="1">
    <citation type="submission" date="2022-12" db="EMBL/GenBank/DDBJ databases">
        <title>Genome Sequence of Lasiodiplodia mahajangana.</title>
        <authorList>
            <person name="Buettner E."/>
        </authorList>
    </citation>
    <scope>NUCLEOTIDE SEQUENCE</scope>
    <source>
        <strain evidence="1">VT137</strain>
    </source>
</reference>
<organism evidence="1 2">
    <name type="scientific">Lasiodiplodia mahajangana</name>
    <dbReference type="NCBI Taxonomy" id="1108764"/>
    <lineage>
        <taxon>Eukaryota</taxon>
        <taxon>Fungi</taxon>
        <taxon>Dikarya</taxon>
        <taxon>Ascomycota</taxon>
        <taxon>Pezizomycotina</taxon>
        <taxon>Dothideomycetes</taxon>
        <taxon>Dothideomycetes incertae sedis</taxon>
        <taxon>Botryosphaeriales</taxon>
        <taxon>Botryosphaeriaceae</taxon>
        <taxon>Lasiodiplodia</taxon>
    </lineage>
</organism>
<protein>
    <submittedName>
        <fullName evidence="1">Uncharacterized protein</fullName>
    </submittedName>
</protein>
<evidence type="ECO:0000313" key="1">
    <source>
        <dbReference type="EMBL" id="KAJ8129387.1"/>
    </source>
</evidence>
<dbReference type="Proteomes" id="UP001153332">
    <property type="component" value="Unassembled WGS sequence"/>
</dbReference>
<accession>A0ACC2JQ52</accession>
<evidence type="ECO:0000313" key="2">
    <source>
        <dbReference type="Proteomes" id="UP001153332"/>
    </source>
</evidence>